<dbReference type="Pfam" id="PF00072">
    <property type="entry name" value="Response_reg"/>
    <property type="match status" value="1"/>
</dbReference>
<name>A0A9D9DLT4_9BACT</name>
<feature type="domain" description="Response regulatory" evidence="6">
    <location>
        <begin position="9"/>
        <end position="123"/>
    </location>
</feature>
<dbReference type="PROSITE" id="PS51755">
    <property type="entry name" value="OMPR_PHOB"/>
    <property type="match status" value="1"/>
</dbReference>
<comment type="caution">
    <text evidence="8">The sequence shown here is derived from an EMBL/GenBank/DDBJ whole genome shotgun (WGS) entry which is preliminary data.</text>
</comment>
<feature type="DNA-binding region" description="OmpR/PhoB-type" evidence="5">
    <location>
        <begin position="152"/>
        <end position="248"/>
    </location>
</feature>
<protein>
    <submittedName>
        <fullName evidence="8">Response regulator transcription factor</fullName>
    </submittedName>
</protein>
<dbReference type="Pfam" id="PF00486">
    <property type="entry name" value="Trans_reg_C"/>
    <property type="match status" value="1"/>
</dbReference>
<dbReference type="Gene3D" id="6.10.250.690">
    <property type="match status" value="1"/>
</dbReference>
<dbReference type="GO" id="GO:0032993">
    <property type="term" value="C:protein-DNA complex"/>
    <property type="evidence" value="ECO:0007669"/>
    <property type="project" value="TreeGrafter"/>
</dbReference>
<dbReference type="EMBL" id="JADINB010000155">
    <property type="protein sequence ID" value="MBO8429716.1"/>
    <property type="molecule type" value="Genomic_DNA"/>
</dbReference>
<dbReference type="GO" id="GO:0006355">
    <property type="term" value="P:regulation of DNA-templated transcription"/>
    <property type="evidence" value="ECO:0007669"/>
    <property type="project" value="InterPro"/>
</dbReference>
<dbReference type="PANTHER" id="PTHR48111:SF40">
    <property type="entry name" value="PHOSPHATE REGULON TRANSCRIPTIONAL REGULATORY PROTEIN PHOB"/>
    <property type="match status" value="1"/>
</dbReference>
<dbReference type="Proteomes" id="UP000823635">
    <property type="component" value="Unassembled WGS sequence"/>
</dbReference>
<dbReference type="InterPro" id="IPR039420">
    <property type="entry name" value="WalR-like"/>
</dbReference>
<evidence type="ECO:0000259" key="6">
    <source>
        <dbReference type="PROSITE" id="PS50110"/>
    </source>
</evidence>
<dbReference type="Gene3D" id="1.10.10.10">
    <property type="entry name" value="Winged helix-like DNA-binding domain superfamily/Winged helix DNA-binding domain"/>
    <property type="match status" value="1"/>
</dbReference>
<feature type="domain" description="OmpR/PhoB-type" evidence="7">
    <location>
        <begin position="152"/>
        <end position="248"/>
    </location>
</feature>
<accession>A0A9D9DLT4</accession>
<proteinExistence type="predicted"/>
<dbReference type="GO" id="GO:0000156">
    <property type="term" value="F:phosphorelay response regulator activity"/>
    <property type="evidence" value="ECO:0007669"/>
    <property type="project" value="TreeGrafter"/>
</dbReference>
<dbReference type="InterPro" id="IPR036388">
    <property type="entry name" value="WH-like_DNA-bd_sf"/>
</dbReference>
<evidence type="ECO:0000256" key="4">
    <source>
        <dbReference type="PROSITE-ProRule" id="PRU00169"/>
    </source>
</evidence>
<dbReference type="SMART" id="SM00448">
    <property type="entry name" value="REC"/>
    <property type="match status" value="1"/>
</dbReference>
<dbReference type="PROSITE" id="PS50110">
    <property type="entry name" value="RESPONSE_REGULATORY"/>
    <property type="match status" value="1"/>
</dbReference>
<reference evidence="8" key="1">
    <citation type="submission" date="2020-10" db="EMBL/GenBank/DDBJ databases">
        <authorList>
            <person name="Gilroy R."/>
        </authorList>
    </citation>
    <scope>NUCLEOTIDE SEQUENCE</scope>
    <source>
        <strain evidence="8">15467</strain>
    </source>
</reference>
<evidence type="ECO:0000256" key="3">
    <source>
        <dbReference type="ARBA" id="ARBA00023125"/>
    </source>
</evidence>
<evidence type="ECO:0000256" key="1">
    <source>
        <dbReference type="ARBA" id="ARBA00022553"/>
    </source>
</evidence>
<sequence>MDKNSKSYRILVVDDEDSICDILQYNLLQAGYEVDTASSAEEALYKMKGKYDLLLLDIMLDGINGFKLAKLLRNEYHNNIPIIFISALDTEPDILSGFDAGGDDYISKPFSVKEVLARVKALLARSEKSNNALSAKEGTETENSEEIQKEEQTKITVNDLVVDCNEHRVYIKGREIFLTKKENDILVLLVRYPNKIFSRDDILKLVWKNESFVLDRTVDVHIARLRKKMGSHGDMIINRSGYGYCFQP</sequence>
<evidence type="ECO:0000256" key="5">
    <source>
        <dbReference type="PROSITE-ProRule" id="PRU01091"/>
    </source>
</evidence>
<evidence type="ECO:0000259" key="7">
    <source>
        <dbReference type="PROSITE" id="PS51755"/>
    </source>
</evidence>
<dbReference type="Gene3D" id="3.40.50.2300">
    <property type="match status" value="1"/>
</dbReference>
<keyword evidence="3 5" id="KW-0238">DNA-binding</keyword>
<dbReference type="SUPFAM" id="SSF52172">
    <property type="entry name" value="CheY-like"/>
    <property type="match status" value="1"/>
</dbReference>
<dbReference type="GO" id="GO:0000976">
    <property type="term" value="F:transcription cis-regulatory region binding"/>
    <property type="evidence" value="ECO:0007669"/>
    <property type="project" value="TreeGrafter"/>
</dbReference>
<dbReference type="SMART" id="SM00862">
    <property type="entry name" value="Trans_reg_C"/>
    <property type="match status" value="1"/>
</dbReference>
<reference evidence="8" key="2">
    <citation type="journal article" date="2021" name="PeerJ">
        <title>Extensive microbial diversity within the chicken gut microbiome revealed by metagenomics and culture.</title>
        <authorList>
            <person name="Gilroy R."/>
            <person name="Ravi A."/>
            <person name="Getino M."/>
            <person name="Pursley I."/>
            <person name="Horton D.L."/>
            <person name="Alikhan N.F."/>
            <person name="Baker D."/>
            <person name="Gharbi K."/>
            <person name="Hall N."/>
            <person name="Watson M."/>
            <person name="Adriaenssens E.M."/>
            <person name="Foster-Nyarko E."/>
            <person name="Jarju S."/>
            <person name="Secka A."/>
            <person name="Antonio M."/>
            <person name="Oren A."/>
            <person name="Chaudhuri R.R."/>
            <person name="La Ragione R."/>
            <person name="Hildebrand F."/>
            <person name="Pallen M.J."/>
        </authorList>
    </citation>
    <scope>NUCLEOTIDE SEQUENCE</scope>
    <source>
        <strain evidence="8">15467</strain>
    </source>
</reference>
<dbReference type="InterPro" id="IPR011006">
    <property type="entry name" value="CheY-like_superfamily"/>
</dbReference>
<dbReference type="InterPro" id="IPR001867">
    <property type="entry name" value="OmpR/PhoB-type_DNA-bd"/>
</dbReference>
<evidence type="ECO:0000313" key="8">
    <source>
        <dbReference type="EMBL" id="MBO8429716.1"/>
    </source>
</evidence>
<dbReference type="CDD" id="cd00383">
    <property type="entry name" value="trans_reg_C"/>
    <property type="match status" value="1"/>
</dbReference>
<organism evidence="8 9">
    <name type="scientific">Candidatus Egerieousia excrementavium</name>
    <dbReference type="NCBI Taxonomy" id="2840778"/>
    <lineage>
        <taxon>Bacteria</taxon>
        <taxon>Pseudomonadati</taxon>
        <taxon>Bacteroidota</taxon>
        <taxon>Bacteroidia</taxon>
        <taxon>Bacteroidales</taxon>
        <taxon>Candidatus Egerieousia</taxon>
    </lineage>
</organism>
<dbReference type="PANTHER" id="PTHR48111">
    <property type="entry name" value="REGULATOR OF RPOS"/>
    <property type="match status" value="1"/>
</dbReference>
<dbReference type="AlphaFoldDB" id="A0A9D9DLT4"/>
<dbReference type="GO" id="GO:0005829">
    <property type="term" value="C:cytosol"/>
    <property type="evidence" value="ECO:0007669"/>
    <property type="project" value="TreeGrafter"/>
</dbReference>
<evidence type="ECO:0000313" key="9">
    <source>
        <dbReference type="Proteomes" id="UP000823635"/>
    </source>
</evidence>
<feature type="modified residue" description="4-aspartylphosphate" evidence="4">
    <location>
        <position position="57"/>
    </location>
</feature>
<gene>
    <name evidence="8" type="ORF">IAC68_07300</name>
</gene>
<evidence type="ECO:0000256" key="2">
    <source>
        <dbReference type="ARBA" id="ARBA00023012"/>
    </source>
</evidence>
<keyword evidence="1 4" id="KW-0597">Phosphoprotein</keyword>
<dbReference type="InterPro" id="IPR001789">
    <property type="entry name" value="Sig_transdc_resp-reg_receiver"/>
</dbReference>
<keyword evidence="2" id="KW-0902">Two-component regulatory system</keyword>